<dbReference type="Proteomes" id="UP000092377">
    <property type="component" value="Unassembled WGS sequence"/>
</dbReference>
<organism evidence="2 3">
    <name type="scientific">Morganella psychrotolerans</name>
    <dbReference type="NCBI Taxonomy" id="368603"/>
    <lineage>
        <taxon>Bacteria</taxon>
        <taxon>Pseudomonadati</taxon>
        <taxon>Pseudomonadota</taxon>
        <taxon>Gammaproteobacteria</taxon>
        <taxon>Enterobacterales</taxon>
        <taxon>Morganellaceae</taxon>
        <taxon>Morganella</taxon>
    </lineage>
</organism>
<name>A0A1B8HRF2_9GAMM</name>
<evidence type="ECO:0008006" key="4">
    <source>
        <dbReference type="Google" id="ProtNLM"/>
    </source>
</evidence>
<evidence type="ECO:0000313" key="2">
    <source>
        <dbReference type="EMBL" id="OBU12169.1"/>
    </source>
</evidence>
<dbReference type="Pfam" id="PF07030">
    <property type="entry name" value="Phage_Mu_Gp36"/>
    <property type="match status" value="1"/>
</dbReference>
<reference evidence="3" key="1">
    <citation type="submission" date="2016-06" db="EMBL/GenBank/DDBJ databases">
        <authorList>
            <person name="Butler K."/>
        </authorList>
    </citation>
    <scope>NUCLEOTIDE SEQUENCE [LARGE SCALE GENOMIC DNA]</scope>
    <source>
        <strain evidence="3">GCSL-Mp20</strain>
    </source>
</reference>
<dbReference type="AlphaFoldDB" id="A0A1B8HRF2"/>
<accession>A0A1B8HRF2</accession>
<protein>
    <recommendedName>
        <fullName evidence="4">DUF1320 domain-containing protein</fullName>
    </recommendedName>
</protein>
<feature type="region of interest" description="Disordered" evidence="1">
    <location>
        <begin position="119"/>
        <end position="142"/>
    </location>
</feature>
<sequence>MYATKNDMILAFGERECISLTDTERLGKISEAVMEAALVRASSEIDGYLVARYRTPFADTARILTGRCGDIARYHLATAHRVLSEEIRLRYEDAIRFLEKVAEGRIGLGRTDSGQIIQSSPQMRFGSSDRQFGRNSTGGGAF</sequence>
<dbReference type="EMBL" id="LZEY01000008">
    <property type="protein sequence ID" value="OBU12169.1"/>
    <property type="molecule type" value="Genomic_DNA"/>
</dbReference>
<proteinExistence type="predicted"/>
<dbReference type="InterPro" id="IPR009752">
    <property type="entry name" value="Phage_Mu_GpJ"/>
</dbReference>
<dbReference type="RefSeq" id="WP_067400396.1">
    <property type="nucleotide sequence ID" value="NZ_LZEY01000008.1"/>
</dbReference>
<dbReference type="OrthoDB" id="9812088at2"/>
<comment type="caution">
    <text evidence="2">The sequence shown here is derived from an EMBL/GenBank/DDBJ whole genome shotgun (WGS) entry which is preliminary data.</text>
</comment>
<evidence type="ECO:0000313" key="3">
    <source>
        <dbReference type="Proteomes" id="UP000092377"/>
    </source>
</evidence>
<keyword evidence="3" id="KW-1185">Reference proteome</keyword>
<gene>
    <name evidence="2" type="ORF">AYY18_16725</name>
</gene>
<evidence type="ECO:0000256" key="1">
    <source>
        <dbReference type="SAM" id="MobiDB-lite"/>
    </source>
</evidence>